<gene>
    <name evidence="7" type="primary">lgt</name>
    <name evidence="9" type="ORF">APY09_08080</name>
</gene>
<dbReference type="GO" id="GO:0042158">
    <property type="term" value="P:lipoprotein biosynthetic process"/>
    <property type="evidence" value="ECO:0007669"/>
    <property type="project" value="UniProtKB-UniRule"/>
</dbReference>
<dbReference type="Pfam" id="PF01790">
    <property type="entry name" value="LGT"/>
    <property type="match status" value="1"/>
</dbReference>
<feature type="transmembrane region" description="Helical" evidence="7">
    <location>
        <begin position="214"/>
        <end position="233"/>
    </location>
</feature>
<dbReference type="NCBIfam" id="TIGR00544">
    <property type="entry name" value="lgt"/>
    <property type="match status" value="1"/>
</dbReference>
<feature type="transmembrane region" description="Helical" evidence="7">
    <location>
        <begin position="185"/>
        <end position="202"/>
    </location>
</feature>
<dbReference type="PROSITE" id="PS01311">
    <property type="entry name" value="LGT"/>
    <property type="match status" value="1"/>
</dbReference>
<evidence type="ECO:0000256" key="8">
    <source>
        <dbReference type="SAM" id="MobiDB-lite"/>
    </source>
</evidence>
<organism evidence="9 10">
    <name type="scientific">Schaalia odontolytica</name>
    <dbReference type="NCBI Taxonomy" id="1660"/>
    <lineage>
        <taxon>Bacteria</taxon>
        <taxon>Bacillati</taxon>
        <taxon>Actinomycetota</taxon>
        <taxon>Actinomycetes</taxon>
        <taxon>Actinomycetales</taxon>
        <taxon>Actinomycetaceae</taxon>
        <taxon>Schaalia</taxon>
    </lineage>
</organism>
<name>A0A0V8RRA1_9ACTO</name>
<comment type="pathway">
    <text evidence="7">Protein modification; lipoprotein biosynthesis (diacylglyceryl transfer).</text>
</comment>
<proteinExistence type="inferred from homology"/>
<dbReference type="InterPro" id="IPR001640">
    <property type="entry name" value="Lgt"/>
</dbReference>
<evidence type="ECO:0000313" key="10">
    <source>
        <dbReference type="Proteomes" id="UP000054686"/>
    </source>
</evidence>
<keyword evidence="2 7" id="KW-1003">Cell membrane</keyword>
<dbReference type="AlphaFoldDB" id="A0A0V8RRA1"/>
<feature type="transmembrane region" description="Helical" evidence="7">
    <location>
        <begin position="55"/>
        <end position="77"/>
    </location>
</feature>
<dbReference type="EMBL" id="LLVT01000003">
    <property type="protein sequence ID" value="KSW10456.1"/>
    <property type="molecule type" value="Genomic_DNA"/>
</dbReference>
<evidence type="ECO:0000256" key="6">
    <source>
        <dbReference type="ARBA" id="ARBA00023136"/>
    </source>
</evidence>
<dbReference type="GO" id="GO:0005886">
    <property type="term" value="C:plasma membrane"/>
    <property type="evidence" value="ECO:0007669"/>
    <property type="project" value="UniProtKB-SubCell"/>
</dbReference>
<protein>
    <recommendedName>
        <fullName evidence="7">Phosphatidylglycerol--prolipoprotein diacylglyceryl transferase</fullName>
        <ecNumber evidence="7">2.5.1.145</ecNumber>
    </recommendedName>
</protein>
<dbReference type="EC" id="2.5.1.145" evidence="7"/>
<dbReference type="RefSeq" id="WP_060567337.1">
    <property type="nucleotide sequence ID" value="NZ_CP040006.1"/>
</dbReference>
<sequence length="319" mass="34476">MSALIAAGIPSPSQGVWYLGPIPLRAYGIIIAAGMIIGVWWTARRYRDRGGNPDTLYDAALWAIPLGVVGARIYHVITSPDAYFGPGGDPMLAFQIWRGGLGIWGGVAFGALGVYIAVKRAGVRLGPIADSLAPALLIAQAIGRWGNWFNQELFGAPTTMPWGLQIDAAHMPAGYPAGTLFHPTFLYECLWNLAAAALIVWLDRRHRFAGGQVFGLYLMAYTSGRCWIEMLRIDDAHRVLGLRLNVWTSLLVFALGVLVFVLAGRLGRPTRVVAETTAENADEDAQDLQTDAGESDADDVVGTSVSEDESAEESTLEQF</sequence>
<evidence type="ECO:0000256" key="3">
    <source>
        <dbReference type="ARBA" id="ARBA00022679"/>
    </source>
</evidence>
<comment type="subcellular location">
    <subcellularLocation>
        <location evidence="7">Cell membrane</location>
        <topology evidence="7">Multi-pass membrane protein</topology>
    </subcellularLocation>
</comment>
<comment type="catalytic activity">
    <reaction evidence="7">
        <text>L-cysteinyl-[prolipoprotein] + a 1,2-diacyl-sn-glycero-3-phospho-(1'-sn-glycerol) = an S-1,2-diacyl-sn-glyceryl-L-cysteinyl-[prolipoprotein] + sn-glycerol 1-phosphate + H(+)</text>
        <dbReference type="Rhea" id="RHEA:56712"/>
        <dbReference type="Rhea" id="RHEA-COMP:14679"/>
        <dbReference type="Rhea" id="RHEA-COMP:14680"/>
        <dbReference type="ChEBI" id="CHEBI:15378"/>
        <dbReference type="ChEBI" id="CHEBI:29950"/>
        <dbReference type="ChEBI" id="CHEBI:57685"/>
        <dbReference type="ChEBI" id="CHEBI:64716"/>
        <dbReference type="ChEBI" id="CHEBI:140658"/>
        <dbReference type="EC" id="2.5.1.145"/>
    </reaction>
</comment>
<keyword evidence="9" id="KW-0449">Lipoprotein</keyword>
<dbReference type="PANTHER" id="PTHR30589:SF0">
    <property type="entry name" value="PHOSPHATIDYLGLYCEROL--PROLIPOPROTEIN DIACYLGLYCERYL TRANSFERASE"/>
    <property type="match status" value="1"/>
</dbReference>
<evidence type="ECO:0000256" key="4">
    <source>
        <dbReference type="ARBA" id="ARBA00022692"/>
    </source>
</evidence>
<comment type="similarity">
    <text evidence="1 7">Belongs to the Lgt family.</text>
</comment>
<feature type="transmembrane region" description="Helical" evidence="7">
    <location>
        <begin position="245"/>
        <end position="263"/>
    </location>
</feature>
<keyword evidence="4 7" id="KW-0812">Transmembrane</keyword>
<evidence type="ECO:0000256" key="2">
    <source>
        <dbReference type="ARBA" id="ARBA00022475"/>
    </source>
</evidence>
<dbReference type="HAMAP" id="MF_01147">
    <property type="entry name" value="Lgt"/>
    <property type="match status" value="1"/>
</dbReference>
<evidence type="ECO:0000256" key="5">
    <source>
        <dbReference type="ARBA" id="ARBA00022989"/>
    </source>
</evidence>
<comment type="function">
    <text evidence="7">Catalyzes the transfer of the diacylglyceryl group from phosphatidylglycerol to the sulfhydryl group of the N-terminal cysteine of a prolipoprotein, the first step in the formation of mature lipoproteins.</text>
</comment>
<dbReference type="Proteomes" id="UP000054686">
    <property type="component" value="Unassembled WGS sequence"/>
</dbReference>
<evidence type="ECO:0000313" key="9">
    <source>
        <dbReference type="EMBL" id="KSW10456.1"/>
    </source>
</evidence>
<evidence type="ECO:0000256" key="7">
    <source>
        <dbReference type="HAMAP-Rule" id="MF_01147"/>
    </source>
</evidence>
<feature type="region of interest" description="Disordered" evidence="8">
    <location>
        <begin position="276"/>
        <end position="319"/>
    </location>
</feature>
<keyword evidence="6 7" id="KW-0472">Membrane</keyword>
<feature type="binding site" evidence="7">
    <location>
        <position position="144"/>
    </location>
    <ligand>
        <name>a 1,2-diacyl-sn-glycero-3-phospho-(1'-sn-glycerol)</name>
        <dbReference type="ChEBI" id="CHEBI:64716"/>
    </ligand>
</feature>
<accession>A0A0V8RRA1</accession>
<feature type="transmembrane region" description="Helical" evidence="7">
    <location>
        <begin position="25"/>
        <end position="43"/>
    </location>
</feature>
<reference evidence="9 10" key="1">
    <citation type="submission" date="2015-10" db="EMBL/GenBank/DDBJ databases">
        <title>Draft Genome of Actinomyces odontolyticus subsp. actinosynbacter strain XH001.</title>
        <authorList>
            <person name="Mclean J.S."/>
            <person name="He X."/>
        </authorList>
    </citation>
    <scope>NUCLEOTIDE SEQUENCE [LARGE SCALE GENOMIC DNA]</scope>
    <source>
        <strain evidence="9 10">XH001</strain>
    </source>
</reference>
<feature type="transmembrane region" description="Helical" evidence="7">
    <location>
        <begin position="125"/>
        <end position="143"/>
    </location>
</feature>
<feature type="transmembrane region" description="Helical" evidence="7">
    <location>
        <begin position="97"/>
        <end position="118"/>
    </location>
</feature>
<feature type="compositionally biased region" description="Acidic residues" evidence="8">
    <location>
        <begin position="306"/>
        <end position="319"/>
    </location>
</feature>
<dbReference type="OrthoDB" id="871140at2"/>
<dbReference type="PANTHER" id="PTHR30589">
    <property type="entry name" value="PROLIPOPROTEIN DIACYLGLYCERYL TRANSFERASE"/>
    <property type="match status" value="1"/>
</dbReference>
<dbReference type="GO" id="GO:0008961">
    <property type="term" value="F:phosphatidylglycerol-prolipoprotein diacylglyceryl transferase activity"/>
    <property type="evidence" value="ECO:0007669"/>
    <property type="project" value="UniProtKB-UniRule"/>
</dbReference>
<keyword evidence="3 7" id="KW-0808">Transferase</keyword>
<keyword evidence="5 7" id="KW-1133">Transmembrane helix</keyword>
<comment type="caution">
    <text evidence="9">The sequence shown here is derived from an EMBL/GenBank/DDBJ whole genome shotgun (WGS) entry which is preliminary data.</text>
</comment>
<evidence type="ECO:0000256" key="1">
    <source>
        <dbReference type="ARBA" id="ARBA00007150"/>
    </source>
</evidence>
<dbReference type="UniPathway" id="UPA00664"/>